<dbReference type="SUPFAM" id="SSF55166">
    <property type="entry name" value="Hedgehog/DD-peptidase"/>
    <property type="match status" value="1"/>
</dbReference>
<dbReference type="GO" id="GO:0008233">
    <property type="term" value="F:peptidase activity"/>
    <property type="evidence" value="ECO:0007669"/>
    <property type="project" value="InterPro"/>
</dbReference>
<dbReference type="InterPro" id="IPR039561">
    <property type="entry name" value="Peptidase_M15C"/>
</dbReference>
<comment type="caution">
    <text evidence="4">The sequence shown here is derived from an EMBL/GenBank/DDBJ whole genome shotgun (WGS) entry which is preliminary data.</text>
</comment>
<reference evidence="4 5" key="1">
    <citation type="submission" date="2020-04" db="EMBL/GenBank/DDBJ databases">
        <authorList>
            <person name="Hitch T.C.A."/>
            <person name="Wylensek D."/>
            <person name="Clavel T."/>
        </authorList>
    </citation>
    <scope>NUCLEOTIDE SEQUENCE [LARGE SCALE GENOMIC DNA]</scope>
    <source>
        <strain evidence="4 5">PG-251-APC-1</strain>
    </source>
</reference>
<evidence type="ECO:0000259" key="3">
    <source>
        <dbReference type="Pfam" id="PF13539"/>
    </source>
</evidence>
<feature type="region of interest" description="Disordered" evidence="1">
    <location>
        <begin position="308"/>
        <end position="339"/>
    </location>
</feature>
<evidence type="ECO:0000313" key="5">
    <source>
        <dbReference type="Proteomes" id="UP000522333"/>
    </source>
</evidence>
<feature type="signal peptide" evidence="2">
    <location>
        <begin position="1"/>
        <end position="29"/>
    </location>
</feature>
<dbReference type="AlphaFoldDB" id="A0A848C6X3"/>
<dbReference type="Gene3D" id="3.30.1380.10">
    <property type="match status" value="1"/>
</dbReference>
<feature type="chain" id="PRO_5032721444" evidence="2">
    <location>
        <begin position="30"/>
        <end position="339"/>
    </location>
</feature>
<sequence length="339" mass="37225">MMKGCVGRHPSRWGGLLLWLLLLPLCCTAETAAGERGGELSGLSAEDRINLLCLRSAYPQIRAVESGPDGIWLRLEGERRVLYASAAELAAHPYDDATLLDREQRLARRLDPARMDVSLRASMHLPYLPDPERAATPLGYSPGRWRSYAFLKALYGADAATVRRGLGVTSLQGRKVRMSGAAVRALVAVDGRLREAVRQRPELKPWLVSAGGFLWRHIAGEQRLSPHSFGIAIDLSPQRAPYWRWARMERHPLQQSYDSEIVRAFEAEGFIWGGKWHEYDLMHFEYRPEIMAKARVLHQLETAGGSGLEGLSGGAERDGGTVASPHGLSGVGAAGGSNG</sequence>
<keyword evidence="2" id="KW-0732">Signal</keyword>
<protein>
    <submittedName>
        <fullName evidence="4">M15 family metallopeptidase</fullName>
    </submittedName>
</protein>
<gene>
    <name evidence="4" type="ORF">HF854_05555</name>
</gene>
<accession>A0A848C6X3</accession>
<evidence type="ECO:0000256" key="1">
    <source>
        <dbReference type="SAM" id="MobiDB-lite"/>
    </source>
</evidence>
<proteinExistence type="predicted"/>
<feature type="domain" description="Peptidase M15C" evidence="3">
    <location>
        <begin position="220"/>
        <end position="286"/>
    </location>
</feature>
<evidence type="ECO:0000256" key="2">
    <source>
        <dbReference type="SAM" id="SignalP"/>
    </source>
</evidence>
<dbReference type="Pfam" id="PF13539">
    <property type="entry name" value="Peptidase_M15_4"/>
    <property type="match status" value="1"/>
</dbReference>
<organism evidence="4 5">
    <name type="scientific">Desulfovibrio piger</name>
    <dbReference type="NCBI Taxonomy" id="901"/>
    <lineage>
        <taxon>Bacteria</taxon>
        <taxon>Pseudomonadati</taxon>
        <taxon>Thermodesulfobacteriota</taxon>
        <taxon>Desulfovibrionia</taxon>
        <taxon>Desulfovibrionales</taxon>
        <taxon>Desulfovibrionaceae</taxon>
        <taxon>Desulfovibrio</taxon>
    </lineage>
</organism>
<dbReference type="Proteomes" id="UP000522333">
    <property type="component" value="Unassembled WGS sequence"/>
</dbReference>
<dbReference type="InterPro" id="IPR009045">
    <property type="entry name" value="Zn_M74/Hedgehog-like"/>
</dbReference>
<feature type="compositionally biased region" description="Gly residues" evidence="1">
    <location>
        <begin position="329"/>
        <end position="339"/>
    </location>
</feature>
<dbReference type="RefSeq" id="WP_168935404.1">
    <property type="nucleotide sequence ID" value="NZ_JABAFY010000015.1"/>
</dbReference>
<evidence type="ECO:0000313" key="4">
    <source>
        <dbReference type="EMBL" id="NME52001.1"/>
    </source>
</evidence>
<name>A0A848C6X3_9BACT</name>
<dbReference type="EMBL" id="JABAFY010000015">
    <property type="protein sequence ID" value="NME52001.1"/>
    <property type="molecule type" value="Genomic_DNA"/>
</dbReference>